<organism evidence="1 2">
    <name type="scientific">Plasmodium ovale curtisi</name>
    <dbReference type="NCBI Taxonomy" id="864141"/>
    <lineage>
        <taxon>Eukaryota</taxon>
        <taxon>Sar</taxon>
        <taxon>Alveolata</taxon>
        <taxon>Apicomplexa</taxon>
        <taxon>Aconoidasida</taxon>
        <taxon>Haemosporida</taxon>
        <taxon>Plasmodiidae</taxon>
        <taxon>Plasmodium</taxon>
        <taxon>Plasmodium (Plasmodium)</taxon>
    </lineage>
</organism>
<sequence>MAIGETDYDIFENLVIYFQNEDLIEDSNFTYNATFCYLQENETFKSNFQVIKLCEKFVKFFEKLKSLYKDDATKYHKYREYLNYWLTYKLMTIAVPKKDKPEFFKIIQSNCDKLAPDGELKDKIYQITENDFDNMDIIYKLYRIYYELKSYNNVKCEEFHTKYEKYYNLAVNKCYTNDEKLCIPLKKFTNFYKKYRSSKLHICSTEGLPELPNFVISKSSEGMKFVDKLAYYLYILSSKQTTETLPIISNTKYPNLVKLLSLNYNLLLYSNKQEKKNNMMEILLEFIKFCKENSTISSLDSLIRNFFNSFYEEKKGRVPFLNLFIKEFFRDFYEKEKGEYELIYDECSTKNTQESYCSKYKMCNKELGKDLFTIKDKLQELIEYKPTSNEQLAPKSSSVETPLHIEEKDIVSSNTTPINVGVGVGALFTLSFLYKFTPLGSWVNKTFLGRGNTMYNYEEENCQDFSDHNSYFDNYIPKNNRFNVAYGSS</sequence>
<evidence type="ECO:0000313" key="2">
    <source>
        <dbReference type="Proteomes" id="UP000078560"/>
    </source>
</evidence>
<name>A0A1A8WDW8_PLAOA</name>
<dbReference type="Pfam" id="PF05795">
    <property type="entry name" value="Plasmodium_Vir"/>
    <property type="match status" value="1"/>
</dbReference>
<dbReference type="Proteomes" id="UP000078560">
    <property type="component" value="Unassembled WGS sequence"/>
</dbReference>
<reference evidence="2" key="1">
    <citation type="submission" date="2016-05" db="EMBL/GenBank/DDBJ databases">
        <authorList>
            <person name="Naeem Raeece"/>
        </authorList>
    </citation>
    <scope>NUCLEOTIDE SEQUENCE [LARGE SCALE GENOMIC DNA]</scope>
</reference>
<dbReference type="AlphaFoldDB" id="A0A1A8WDW8"/>
<dbReference type="EMBL" id="FLQU01000908">
    <property type="protein sequence ID" value="SBS90224.1"/>
    <property type="molecule type" value="Genomic_DNA"/>
</dbReference>
<proteinExistence type="predicted"/>
<accession>A0A1A8WDW8</accession>
<dbReference type="InterPro" id="IPR008780">
    <property type="entry name" value="Plasmodium_Vir"/>
</dbReference>
<protein>
    <submittedName>
        <fullName evidence="1">PIR Superfamily Protein</fullName>
    </submittedName>
</protein>
<evidence type="ECO:0000313" key="1">
    <source>
        <dbReference type="EMBL" id="SBS90224.1"/>
    </source>
</evidence>
<gene>
    <name evidence="1" type="ORF">POVCU2_0060180</name>
</gene>